<evidence type="ECO:0000313" key="2">
    <source>
        <dbReference type="EMBL" id="CAB4532784.1"/>
    </source>
</evidence>
<reference evidence="2" key="1">
    <citation type="submission" date="2020-05" db="EMBL/GenBank/DDBJ databases">
        <authorList>
            <person name="Chiriac C."/>
            <person name="Salcher M."/>
            <person name="Ghai R."/>
            <person name="Kavagutti S V."/>
        </authorList>
    </citation>
    <scope>NUCLEOTIDE SEQUENCE</scope>
</reference>
<dbReference type="SUPFAM" id="SSF46785">
    <property type="entry name" value="Winged helix' DNA-binding domain"/>
    <property type="match status" value="1"/>
</dbReference>
<dbReference type="InterPro" id="IPR036388">
    <property type="entry name" value="WH-like_DNA-bd_sf"/>
</dbReference>
<feature type="region of interest" description="Disordered" evidence="1">
    <location>
        <begin position="50"/>
        <end position="82"/>
    </location>
</feature>
<organism evidence="2">
    <name type="scientific">freshwater metagenome</name>
    <dbReference type="NCBI Taxonomy" id="449393"/>
    <lineage>
        <taxon>unclassified sequences</taxon>
        <taxon>metagenomes</taxon>
        <taxon>ecological metagenomes</taxon>
    </lineage>
</organism>
<protein>
    <submittedName>
        <fullName evidence="2">Unannotated protein</fullName>
    </submittedName>
</protein>
<accession>A0A6J6B299</accession>
<feature type="compositionally biased region" description="Basic and acidic residues" evidence="1">
    <location>
        <begin position="66"/>
        <end position="82"/>
    </location>
</feature>
<evidence type="ECO:0000256" key="1">
    <source>
        <dbReference type="SAM" id="MobiDB-lite"/>
    </source>
</evidence>
<dbReference type="Gene3D" id="1.10.10.10">
    <property type="entry name" value="Winged helix-like DNA-binding domain superfamily/Winged helix DNA-binding domain"/>
    <property type="match status" value="1"/>
</dbReference>
<name>A0A6J6B299_9ZZZZ</name>
<sequence length="82" mass="9321">MEEMIAKITEFLRKNPNSRARLICKEIGAEKKAVNSCLYSNIGKHFLKQGETPPLWRNVGDNTVSDDTHNNEAHNIDAPERD</sequence>
<gene>
    <name evidence="2" type="ORF">UFOPK1353_00446</name>
</gene>
<dbReference type="AlphaFoldDB" id="A0A6J6B299"/>
<dbReference type="EMBL" id="CAEZSE010000052">
    <property type="protein sequence ID" value="CAB4532784.1"/>
    <property type="molecule type" value="Genomic_DNA"/>
</dbReference>
<dbReference type="InterPro" id="IPR036390">
    <property type="entry name" value="WH_DNA-bd_sf"/>
</dbReference>
<proteinExistence type="predicted"/>